<sequence length="38" mass="4357">MFSLLPWNISMMCGITNMWKKVGNMQEILLASSECLHV</sequence>
<reference evidence="1" key="1">
    <citation type="submission" date="2014-11" db="EMBL/GenBank/DDBJ databases">
        <authorList>
            <person name="Amaro Gonzalez C."/>
        </authorList>
    </citation>
    <scope>NUCLEOTIDE SEQUENCE</scope>
</reference>
<reference evidence="1" key="2">
    <citation type="journal article" date="2015" name="Fish Shellfish Immunol.">
        <title>Early steps in the European eel (Anguilla anguilla)-Vibrio vulnificus interaction in the gills: Role of the RtxA13 toxin.</title>
        <authorList>
            <person name="Callol A."/>
            <person name="Pajuelo D."/>
            <person name="Ebbesson L."/>
            <person name="Teles M."/>
            <person name="MacKenzie S."/>
            <person name="Amaro C."/>
        </authorList>
    </citation>
    <scope>NUCLEOTIDE SEQUENCE</scope>
</reference>
<proteinExistence type="predicted"/>
<protein>
    <submittedName>
        <fullName evidence="1">Uncharacterized protein</fullName>
    </submittedName>
</protein>
<accession>A0A0E9RA60</accession>
<name>A0A0E9RA60_ANGAN</name>
<dbReference type="EMBL" id="GBXM01082598">
    <property type="protein sequence ID" value="JAH25979.1"/>
    <property type="molecule type" value="Transcribed_RNA"/>
</dbReference>
<organism evidence="1">
    <name type="scientific">Anguilla anguilla</name>
    <name type="common">European freshwater eel</name>
    <name type="synonym">Muraena anguilla</name>
    <dbReference type="NCBI Taxonomy" id="7936"/>
    <lineage>
        <taxon>Eukaryota</taxon>
        <taxon>Metazoa</taxon>
        <taxon>Chordata</taxon>
        <taxon>Craniata</taxon>
        <taxon>Vertebrata</taxon>
        <taxon>Euteleostomi</taxon>
        <taxon>Actinopterygii</taxon>
        <taxon>Neopterygii</taxon>
        <taxon>Teleostei</taxon>
        <taxon>Anguilliformes</taxon>
        <taxon>Anguillidae</taxon>
        <taxon>Anguilla</taxon>
    </lineage>
</organism>
<evidence type="ECO:0000313" key="1">
    <source>
        <dbReference type="EMBL" id="JAH25979.1"/>
    </source>
</evidence>
<dbReference type="AlphaFoldDB" id="A0A0E9RA60"/>